<feature type="chain" id="PRO_5038315481" evidence="1">
    <location>
        <begin position="22"/>
        <end position="233"/>
    </location>
</feature>
<feature type="signal peptide" evidence="1">
    <location>
        <begin position="1"/>
        <end position="21"/>
    </location>
</feature>
<comment type="caution">
    <text evidence="3">The sequence shown here is derived from an EMBL/GenBank/DDBJ whole genome shotgun (WGS) entry which is preliminary data.</text>
</comment>
<reference evidence="3 4" key="1">
    <citation type="submission" date="2020-05" db="EMBL/GenBank/DDBJ databases">
        <title>Genome sequence of Kribbella sandramycini ATCC 39419.</title>
        <authorList>
            <person name="Maclea K.S."/>
            <person name="Fair J.L."/>
        </authorList>
    </citation>
    <scope>NUCLEOTIDE SEQUENCE [LARGE SCALE GENOMIC DNA]</scope>
    <source>
        <strain evidence="3 4">ATCC 39419</strain>
    </source>
</reference>
<dbReference type="Proteomes" id="UP000534306">
    <property type="component" value="Unassembled WGS sequence"/>
</dbReference>
<evidence type="ECO:0000256" key="1">
    <source>
        <dbReference type="SAM" id="SignalP"/>
    </source>
</evidence>
<evidence type="ECO:0000313" key="2">
    <source>
        <dbReference type="EMBL" id="MBB6568464.1"/>
    </source>
</evidence>
<keyword evidence="4" id="KW-1185">Reference proteome</keyword>
<evidence type="ECO:0000313" key="5">
    <source>
        <dbReference type="Proteomes" id="UP000553957"/>
    </source>
</evidence>
<dbReference type="Proteomes" id="UP000553957">
    <property type="component" value="Unassembled WGS sequence"/>
</dbReference>
<protein>
    <submittedName>
        <fullName evidence="3">Uncharacterized protein</fullName>
    </submittedName>
</protein>
<dbReference type="RefSeq" id="WP_171670381.1">
    <property type="nucleotide sequence ID" value="NZ_BAAAGT010000007.1"/>
</dbReference>
<reference evidence="2 5" key="2">
    <citation type="submission" date="2020-08" db="EMBL/GenBank/DDBJ databases">
        <title>Sequencing the genomes of 1000 actinobacteria strains.</title>
        <authorList>
            <person name="Klenk H.-P."/>
        </authorList>
    </citation>
    <scope>NUCLEOTIDE SEQUENCE [LARGE SCALE GENOMIC DNA]</scope>
    <source>
        <strain evidence="2 5">DSM 15626</strain>
    </source>
</reference>
<proteinExistence type="predicted"/>
<evidence type="ECO:0000313" key="4">
    <source>
        <dbReference type="Proteomes" id="UP000534306"/>
    </source>
</evidence>
<dbReference type="AlphaFoldDB" id="A0A7Y4NX09"/>
<gene>
    <name evidence="2" type="ORF">HNR71_004101</name>
    <name evidence="3" type="ORF">HPO96_01680</name>
</gene>
<evidence type="ECO:0000313" key="3">
    <source>
        <dbReference type="EMBL" id="NOL38946.1"/>
    </source>
</evidence>
<organism evidence="3 4">
    <name type="scientific">Kribbella sandramycini</name>
    <dbReference type="NCBI Taxonomy" id="60450"/>
    <lineage>
        <taxon>Bacteria</taxon>
        <taxon>Bacillati</taxon>
        <taxon>Actinomycetota</taxon>
        <taxon>Actinomycetes</taxon>
        <taxon>Propionibacteriales</taxon>
        <taxon>Kribbellaceae</taxon>
        <taxon>Kribbella</taxon>
    </lineage>
</organism>
<keyword evidence="1" id="KW-0732">Signal</keyword>
<sequence length="233" mass="24834">MRSTLSLLAATGLLASGLVAAAPAAQAAPAALPTCYPAMPAKLVMNNRQTHYTVTYGQGCPATLYNADWKGTQPGDPVNIHVEFLDGAKQAKFTLYSEISPVGVVNFKGEGDDGSGEDAQGNPVATLGAFNRMNKYASAVDLVVTKSRGVTTATLTAGNYRPAINKFVRWAGKPVVLQYKQAGTSQWKQLAKLTTNAKGQVSYKWAPKTTIHYRAYSAGNSVVWDDYSPVVSR</sequence>
<dbReference type="EMBL" id="JACHKF010000001">
    <property type="protein sequence ID" value="MBB6568464.1"/>
    <property type="molecule type" value="Genomic_DNA"/>
</dbReference>
<dbReference type="EMBL" id="JABJRC010000001">
    <property type="protein sequence ID" value="NOL38946.1"/>
    <property type="molecule type" value="Genomic_DNA"/>
</dbReference>
<accession>A0A7Y4NX09</accession>
<name>A0A7Y4NX09_9ACTN</name>